<proteinExistence type="predicted"/>
<gene>
    <name evidence="1" type="ORF">FYJ68_04230</name>
</gene>
<sequence>MKIHDNVNVTSDVYFNTHFLMQRMFGVVPDYYQMLPESVRKSRGYPYYSGEIEVFDNCFIGAKTIVIYGVKICPNTIAGTGSVVTKEGHEGAA</sequence>
<dbReference type="AlphaFoldDB" id="A0A6N7XQR7"/>
<accession>A0A6N7XQR7</accession>
<keyword evidence="2" id="KW-1185">Reference proteome</keyword>
<organism evidence="1 2">
    <name type="scientific">Olsenella porci</name>
    <dbReference type="NCBI Taxonomy" id="2652279"/>
    <lineage>
        <taxon>Bacteria</taxon>
        <taxon>Bacillati</taxon>
        <taxon>Actinomycetota</taxon>
        <taxon>Coriobacteriia</taxon>
        <taxon>Coriobacteriales</taxon>
        <taxon>Atopobiaceae</taxon>
        <taxon>Olsenella</taxon>
    </lineage>
</organism>
<comment type="caution">
    <text evidence="1">The sequence shown here is derived from an EMBL/GenBank/DDBJ whole genome shotgun (WGS) entry which is preliminary data.</text>
</comment>
<dbReference type="EMBL" id="VUNC01000002">
    <property type="protein sequence ID" value="MST72316.1"/>
    <property type="molecule type" value="Genomic_DNA"/>
</dbReference>
<name>A0A6N7XQR7_9ACTN</name>
<dbReference type="Proteomes" id="UP000469325">
    <property type="component" value="Unassembled WGS sequence"/>
</dbReference>
<evidence type="ECO:0008006" key="3">
    <source>
        <dbReference type="Google" id="ProtNLM"/>
    </source>
</evidence>
<dbReference type="RefSeq" id="WP_154434271.1">
    <property type="nucleotide sequence ID" value="NZ_VUNC01000002.1"/>
</dbReference>
<dbReference type="SUPFAM" id="SSF51161">
    <property type="entry name" value="Trimeric LpxA-like enzymes"/>
    <property type="match status" value="1"/>
</dbReference>
<dbReference type="InterPro" id="IPR011004">
    <property type="entry name" value="Trimer_LpxA-like_sf"/>
</dbReference>
<protein>
    <recommendedName>
        <fullName evidence="3">Acetyltransferase</fullName>
    </recommendedName>
</protein>
<dbReference type="Gene3D" id="2.160.10.10">
    <property type="entry name" value="Hexapeptide repeat proteins"/>
    <property type="match status" value="1"/>
</dbReference>
<reference evidence="1 2" key="1">
    <citation type="submission" date="2019-08" db="EMBL/GenBank/DDBJ databases">
        <title>In-depth cultivation of the pig gut microbiome towards novel bacterial diversity and tailored functional studies.</title>
        <authorList>
            <person name="Wylensek D."/>
            <person name="Hitch T.C.A."/>
            <person name="Clavel T."/>
        </authorList>
    </citation>
    <scope>NUCLEOTIDE SEQUENCE [LARGE SCALE GENOMIC DNA]</scope>
    <source>
        <strain evidence="1 2">CA-Schmier-601-WT-1</strain>
    </source>
</reference>
<evidence type="ECO:0000313" key="1">
    <source>
        <dbReference type="EMBL" id="MST72316.1"/>
    </source>
</evidence>
<evidence type="ECO:0000313" key="2">
    <source>
        <dbReference type="Proteomes" id="UP000469325"/>
    </source>
</evidence>